<comment type="similarity">
    <text evidence="10">Belongs to the helicase family. DinG subfamily.</text>
</comment>
<keyword evidence="3" id="KW-0378">Hydrolase</keyword>
<dbReference type="PANTHER" id="PTHR11472:SF34">
    <property type="entry name" value="REGULATOR OF TELOMERE ELONGATION HELICASE 1"/>
    <property type="match status" value="1"/>
</dbReference>
<dbReference type="EMBL" id="CABVGZ010000008">
    <property type="protein sequence ID" value="VVM58299.1"/>
    <property type="molecule type" value="Genomic_DNA"/>
</dbReference>
<dbReference type="GO" id="GO:0046872">
    <property type="term" value="F:metal ion binding"/>
    <property type="evidence" value="ECO:0007669"/>
    <property type="project" value="UniProtKB-KW"/>
</dbReference>
<keyword evidence="8" id="KW-0238">DNA-binding</keyword>
<keyword evidence="6" id="KW-0408">Iron</keyword>
<evidence type="ECO:0000259" key="12">
    <source>
        <dbReference type="PROSITE" id="PS51193"/>
    </source>
</evidence>
<evidence type="ECO:0000256" key="8">
    <source>
        <dbReference type="ARBA" id="ARBA00023125"/>
    </source>
</evidence>
<dbReference type="GO" id="GO:0003678">
    <property type="term" value="F:DNA helicase activity"/>
    <property type="evidence" value="ECO:0007669"/>
    <property type="project" value="InterPro"/>
</dbReference>
<dbReference type="GO" id="GO:0005524">
    <property type="term" value="F:ATP binding"/>
    <property type="evidence" value="ECO:0007669"/>
    <property type="project" value="UniProtKB-KW"/>
</dbReference>
<dbReference type="Pfam" id="PF13307">
    <property type="entry name" value="Helicase_C_2"/>
    <property type="match status" value="1"/>
</dbReference>
<keyword evidence="5" id="KW-0067">ATP-binding</keyword>
<dbReference type="PANTHER" id="PTHR11472">
    <property type="entry name" value="DNA REPAIR DEAD HELICASE RAD3/XP-D SUBFAMILY MEMBER"/>
    <property type="match status" value="1"/>
</dbReference>
<evidence type="ECO:0000256" key="7">
    <source>
        <dbReference type="ARBA" id="ARBA00023014"/>
    </source>
</evidence>
<reference evidence="13 14" key="1">
    <citation type="submission" date="2019-09" db="EMBL/GenBank/DDBJ databases">
        <authorList>
            <person name="Chandra G."/>
            <person name="Truman W A."/>
        </authorList>
    </citation>
    <scope>NUCLEOTIDE SEQUENCE [LARGE SCALE GENOMIC DNA]</scope>
    <source>
        <strain evidence="13">PS624</strain>
    </source>
</reference>
<keyword evidence="9" id="KW-0413">Isomerase</keyword>
<proteinExistence type="inferred from homology"/>
<gene>
    <name evidence="13" type="ORF">PS624_01154</name>
</gene>
<dbReference type="InterPro" id="IPR045028">
    <property type="entry name" value="DinG/Rad3-like"/>
</dbReference>
<evidence type="ECO:0000256" key="10">
    <source>
        <dbReference type="ARBA" id="ARBA00038058"/>
    </source>
</evidence>
<dbReference type="GO" id="GO:0006139">
    <property type="term" value="P:nucleobase-containing compound metabolic process"/>
    <property type="evidence" value="ECO:0007669"/>
    <property type="project" value="InterPro"/>
</dbReference>
<evidence type="ECO:0000256" key="5">
    <source>
        <dbReference type="ARBA" id="ARBA00022840"/>
    </source>
</evidence>
<dbReference type="AlphaFoldDB" id="A0A5E6QSS5"/>
<keyword evidence="2" id="KW-0547">Nucleotide-binding</keyword>
<dbReference type="GO" id="GO:0003677">
    <property type="term" value="F:DNA binding"/>
    <property type="evidence" value="ECO:0007669"/>
    <property type="project" value="UniProtKB-KW"/>
</dbReference>
<feature type="domain" description="Helicase ATP-binding" evidence="12">
    <location>
        <begin position="1"/>
        <end position="158"/>
    </location>
</feature>
<dbReference type="SUPFAM" id="SSF52540">
    <property type="entry name" value="P-loop containing nucleoside triphosphate hydrolases"/>
    <property type="match status" value="1"/>
</dbReference>
<evidence type="ECO:0000256" key="4">
    <source>
        <dbReference type="ARBA" id="ARBA00022806"/>
    </source>
</evidence>
<keyword evidence="1" id="KW-0479">Metal-binding</keyword>
<dbReference type="InterPro" id="IPR010614">
    <property type="entry name" value="RAD3-like_helicase_DEAD"/>
</dbReference>
<name>A0A5E6QSS5_PSEFL</name>
<dbReference type="InterPro" id="IPR027417">
    <property type="entry name" value="P-loop_NTPase"/>
</dbReference>
<dbReference type="GO" id="GO:0016818">
    <property type="term" value="F:hydrolase activity, acting on acid anhydrides, in phosphorus-containing anhydrides"/>
    <property type="evidence" value="ECO:0007669"/>
    <property type="project" value="InterPro"/>
</dbReference>
<evidence type="ECO:0000256" key="9">
    <source>
        <dbReference type="ARBA" id="ARBA00023235"/>
    </source>
</evidence>
<dbReference type="Proteomes" id="UP000326241">
    <property type="component" value="Unassembled WGS sequence"/>
</dbReference>
<feature type="compositionally biased region" description="Basic and acidic residues" evidence="11">
    <location>
        <begin position="1"/>
        <end position="12"/>
    </location>
</feature>
<evidence type="ECO:0000256" key="2">
    <source>
        <dbReference type="ARBA" id="ARBA00022741"/>
    </source>
</evidence>
<dbReference type="GO" id="GO:0051536">
    <property type="term" value="F:iron-sulfur cluster binding"/>
    <property type="evidence" value="ECO:0007669"/>
    <property type="project" value="UniProtKB-KW"/>
</dbReference>
<dbReference type="Pfam" id="PF06733">
    <property type="entry name" value="DEAD_2"/>
    <property type="match status" value="1"/>
</dbReference>
<evidence type="ECO:0000256" key="1">
    <source>
        <dbReference type="ARBA" id="ARBA00022723"/>
    </source>
</evidence>
<dbReference type="InterPro" id="IPR006555">
    <property type="entry name" value="ATP-dep_Helicase_C"/>
</dbReference>
<feature type="region of interest" description="Disordered" evidence="11">
    <location>
        <begin position="1"/>
        <end position="22"/>
    </location>
</feature>
<sequence>MAWRDKAYEHPTRPSRGHSQRAPHSFYDCWPAAREAASRIRLLDQAALREVAAQHAVCPYYLSQEMARWVDVVIADYNYYFDFSAMLFGLAQLNQWKVAVLADEAHNLVERGRQMYSASLDQFTLGSVRKTAPVALKNSLQRINREWNALHAPQLAAYQAYDKAPEKLLQAISLCCAAIGDYLNDHPQGLDSALQNFYFDLLQFARVAELYDEHYLFDISKRDLERKKPLSQLCLRNVVPAAFIGPRLKAARSSVLFSATLSPRHYYADLLGTPADTVWIDVESPFCAEQLQVQIVSRISTRFNHRQASLEPIVELIARQFSERPGNYLAFFSSFDYLQQVASLLAERHPHITLWQQSRGMLEGARQAFLDQFTAHSQGIGFVVLGGAFGEGIDLPGARLIGAFIATLGLAQFNPVNEQLKHRMAAIFGAGYDYTYLYPGVQKVVQAAGRVIRTREDRGVVMLIDDRFAESRIKQLLPRWWAINHETAASQFAGLTHTSDHDNGW</sequence>
<evidence type="ECO:0000313" key="13">
    <source>
        <dbReference type="EMBL" id="VVM58299.1"/>
    </source>
</evidence>
<keyword evidence="4" id="KW-0347">Helicase</keyword>
<evidence type="ECO:0000313" key="14">
    <source>
        <dbReference type="Proteomes" id="UP000326241"/>
    </source>
</evidence>
<evidence type="ECO:0000256" key="6">
    <source>
        <dbReference type="ARBA" id="ARBA00023004"/>
    </source>
</evidence>
<accession>A0A5E6QSS5</accession>
<protein>
    <recommendedName>
        <fullName evidence="12">Helicase ATP-binding domain-containing protein</fullName>
    </recommendedName>
</protein>
<keyword evidence="7" id="KW-0411">Iron-sulfur</keyword>
<evidence type="ECO:0000256" key="11">
    <source>
        <dbReference type="SAM" id="MobiDB-lite"/>
    </source>
</evidence>
<dbReference type="Gene3D" id="1.10.30.20">
    <property type="entry name" value="Bacterial XPD DNA helicase, FeS cluster domain"/>
    <property type="match status" value="1"/>
</dbReference>
<dbReference type="Gene3D" id="3.40.50.300">
    <property type="entry name" value="P-loop containing nucleotide triphosphate hydrolases"/>
    <property type="match status" value="2"/>
</dbReference>
<dbReference type="SMART" id="SM00491">
    <property type="entry name" value="HELICc2"/>
    <property type="match status" value="1"/>
</dbReference>
<evidence type="ECO:0000256" key="3">
    <source>
        <dbReference type="ARBA" id="ARBA00022801"/>
    </source>
</evidence>
<dbReference type="PROSITE" id="PS51193">
    <property type="entry name" value="HELICASE_ATP_BIND_2"/>
    <property type="match status" value="1"/>
</dbReference>
<dbReference type="InterPro" id="IPR014013">
    <property type="entry name" value="Helic_SF1/SF2_ATP-bd_DinG/Rad3"/>
</dbReference>
<dbReference type="InterPro" id="IPR042493">
    <property type="entry name" value="XPD_DNA_FeS"/>
</dbReference>
<dbReference type="Gene3D" id="1.10.275.40">
    <property type="match status" value="1"/>
</dbReference>
<organism evidence="13 14">
    <name type="scientific">Pseudomonas fluorescens</name>
    <dbReference type="NCBI Taxonomy" id="294"/>
    <lineage>
        <taxon>Bacteria</taxon>
        <taxon>Pseudomonadati</taxon>
        <taxon>Pseudomonadota</taxon>
        <taxon>Gammaproteobacteria</taxon>
        <taxon>Pseudomonadales</taxon>
        <taxon>Pseudomonadaceae</taxon>
        <taxon>Pseudomonas</taxon>
    </lineage>
</organism>